<gene>
    <name evidence="1" type="ORF">BG011_007945</name>
</gene>
<name>A0A9P6PNZ4_9FUNG</name>
<comment type="caution">
    <text evidence="1">The sequence shown here is derived from an EMBL/GenBank/DDBJ whole genome shotgun (WGS) entry which is preliminary data.</text>
</comment>
<proteinExistence type="predicted"/>
<reference evidence="1" key="1">
    <citation type="journal article" date="2020" name="Fungal Divers.">
        <title>Resolving the Mortierellaceae phylogeny through synthesis of multi-gene phylogenetics and phylogenomics.</title>
        <authorList>
            <person name="Vandepol N."/>
            <person name="Liber J."/>
            <person name="Desiro A."/>
            <person name="Na H."/>
            <person name="Kennedy M."/>
            <person name="Barry K."/>
            <person name="Grigoriev I.V."/>
            <person name="Miller A.N."/>
            <person name="O'Donnell K."/>
            <person name="Stajich J.E."/>
            <person name="Bonito G."/>
        </authorList>
    </citation>
    <scope>NUCLEOTIDE SEQUENCE</scope>
    <source>
        <strain evidence="1">KOD948</strain>
    </source>
</reference>
<dbReference type="EMBL" id="JAAAJA010000630">
    <property type="protein sequence ID" value="KAG0250966.1"/>
    <property type="molecule type" value="Genomic_DNA"/>
</dbReference>
<dbReference type="OrthoDB" id="2321175at2759"/>
<organism evidence="1 2">
    <name type="scientific">Mortierella polycephala</name>
    <dbReference type="NCBI Taxonomy" id="41804"/>
    <lineage>
        <taxon>Eukaryota</taxon>
        <taxon>Fungi</taxon>
        <taxon>Fungi incertae sedis</taxon>
        <taxon>Mucoromycota</taxon>
        <taxon>Mortierellomycotina</taxon>
        <taxon>Mortierellomycetes</taxon>
        <taxon>Mortierellales</taxon>
        <taxon>Mortierellaceae</taxon>
        <taxon>Mortierella</taxon>
    </lineage>
</organism>
<accession>A0A9P6PNZ4</accession>
<dbReference type="AlphaFoldDB" id="A0A9P6PNZ4"/>
<evidence type="ECO:0000313" key="2">
    <source>
        <dbReference type="Proteomes" id="UP000726737"/>
    </source>
</evidence>
<dbReference type="Proteomes" id="UP000726737">
    <property type="component" value="Unassembled WGS sequence"/>
</dbReference>
<evidence type="ECO:0000313" key="1">
    <source>
        <dbReference type="EMBL" id="KAG0250966.1"/>
    </source>
</evidence>
<keyword evidence="2" id="KW-1185">Reference proteome</keyword>
<protein>
    <submittedName>
        <fullName evidence="1">Uncharacterized protein</fullName>
    </submittedName>
</protein>
<sequence>MGALLAGVFRWESMGPPVPKGTVPGLDELVRASGRRLLRGNSAVMTEYDYTLVGSTRAQPGECPLVACASLHAVPGYYGSV</sequence>